<reference evidence="2 3" key="1">
    <citation type="submission" date="2023-04" db="EMBL/GenBank/DDBJ databases">
        <title>Marinoamorphus aggregata gen. nov., sp. Nov., isolate from tissue of brittle star Ophioplocus japonicus.</title>
        <authorList>
            <person name="Kawano K."/>
            <person name="Sawayama S."/>
            <person name="Nakagawa S."/>
        </authorList>
    </citation>
    <scope>NUCLEOTIDE SEQUENCE [LARGE SCALE GENOMIC DNA]</scope>
    <source>
        <strain evidence="2 3">NKW23</strain>
    </source>
</reference>
<keyword evidence="1" id="KW-0732">Signal</keyword>
<keyword evidence="3" id="KW-1185">Reference proteome</keyword>
<evidence type="ECO:0000313" key="3">
    <source>
        <dbReference type="Proteomes" id="UP001239909"/>
    </source>
</evidence>
<accession>A0ABQ6LEH2</accession>
<evidence type="ECO:0000313" key="2">
    <source>
        <dbReference type="EMBL" id="GMG81372.1"/>
    </source>
</evidence>
<dbReference type="RefSeq" id="WP_285670032.1">
    <property type="nucleotide sequence ID" value="NZ_BSYI01000003.1"/>
</dbReference>
<comment type="caution">
    <text evidence="2">The sequence shown here is derived from an EMBL/GenBank/DDBJ whole genome shotgun (WGS) entry which is preliminary data.</text>
</comment>
<dbReference type="InterPro" id="IPR006311">
    <property type="entry name" value="TAT_signal"/>
</dbReference>
<gene>
    <name evidence="2" type="ORF">LNKW23_05850</name>
</gene>
<feature type="chain" id="PRO_5045513464" evidence="1">
    <location>
        <begin position="24"/>
        <end position="139"/>
    </location>
</feature>
<dbReference type="Proteomes" id="UP001239909">
    <property type="component" value="Unassembled WGS sequence"/>
</dbReference>
<protein>
    <submittedName>
        <fullName evidence="2">Uncharacterized protein</fullName>
    </submittedName>
</protein>
<evidence type="ECO:0000256" key="1">
    <source>
        <dbReference type="SAM" id="SignalP"/>
    </source>
</evidence>
<feature type="signal peptide" evidence="1">
    <location>
        <begin position="1"/>
        <end position="23"/>
    </location>
</feature>
<name>A0ABQ6LEH2_9RHOB</name>
<proteinExistence type="predicted"/>
<dbReference type="EMBL" id="BSYI01000003">
    <property type="protein sequence ID" value="GMG81372.1"/>
    <property type="molecule type" value="Genomic_DNA"/>
</dbReference>
<sequence>MAFTRTIARRALLTGTAALTLVAALPGVEAEAKTRGMPKPDTAATTAGEIAALDADANASAVLARLLADSPAAAGIMGFPTVEANAFQIGSETAIGRLTAGSETSCRRATGASLDLQIGSRSLSRGWPRRSSKGSARAI</sequence>
<organism evidence="2 3">
    <name type="scientific">Paralimibaculum aggregatum</name>
    <dbReference type="NCBI Taxonomy" id="3036245"/>
    <lineage>
        <taxon>Bacteria</taxon>
        <taxon>Pseudomonadati</taxon>
        <taxon>Pseudomonadota</taxon>
        <taxon>Alphaproteobacteria</taxon>
        <taxon>Rhodobacterales</taxon>
        <taxon>Paracoccaceae</taxon>
        <taxon>Paralimibaculum</taxon>
    </lineage>
</organism>
<dbReference type="PROSITE" id="PS51318">
    <property type="entry name" value="TAT"/>
    <property type="match status" value="1"/>
</dbReference>